<reference evidence="2 3" key="1">
    <citation type="submission" date="2014-11" db="EMBL/GenBank/DDBJ databases">
        <title>Draft genome sequence of Kirrobacter mercurialis.</title>
        <authorList>
            <person name="Coil D.A."/>
            <person name="Eisen J.A."/>
        </authorList>
    </citation>
    <scope>NUCLEOTIDE SEQUENCE [LARGE SCALE GENOMIC DNA]</scope>
    <source>
        <strain evidence="2 3">Coronado</strain>
    </source>
</reference>
<dbReference type="InterPro" id="IPR052917">
    <property type="entry name" value="Stress-Dev_Protein"/>
</dbReference>
<keyword evidence="3" id="KW-1185">Reference proteome</keyword>
<organism evidence="2 3">
    <name type="scientific">Croceibacterium mercuriale</name>
    <dbReference type="NCBI Taxonomy" id="1572751"/>
    <lineage>
        <taxon>Bacteria</taxon>
        <taxon>Pseudomonadati</taxon>
        <taxon>Pseudomonadota</taxon>
        <taxon>Alphaproteobacteria</taxon>
        <taxon>Sphingomonadales</taxon>
        <taxon>Erythrobacteraceae</taxon>
        <taxon>Croceibacterium</taxon>
    </lineage>
</organism>
<dbReference type="AlphaFoldDB" id="A0A0B2BWR8"/>
<gene>
    <name evidence="2" type="ORF">PK98_04460</name>
</gene>
<dbReference type="STRING" id="1572751.PK98_04460"/>
<dbReference type="EMBL" id="JTDN01000001">
    <property type="protein sequence ID" value="KHL25859.1"/>
    <property type="molecule type" value="Genomic_DNA"/>
</dbReference>
<feature type="domain" description="General stress protein FMN-binding split barrel" evidence="1">
    <location>
        <begin position="14"/>
        <end position="159"/>
    </location>
</feature>
<dbReference type="Proteomes" id="UP000030988">
    <property type="component" value="Unassembled WGS sequence"/>
</dbReference>
<evidence type="ECO:0000313" key="3">
    <source>
        <dbReference type="Proteomes" id="UP000030988"/>
    </source>
</evidence>
<dbReference type="PANTHER" id="PTHR34818:SF1">
    <property type="entry name" value="PROTEIN BLI-3"/>
    <property type="match status" value="1"/>
</dbReference>
<evidence type="ECO:0000259" key="1">
    <source>
        <dbReference type="Pfam" id="PF16242"/>
    </source>
</evidence>
<dbReference type="InterPro" id="IPR038725">
    <property type="entry name" value="YdaG_split_barrel_FMN-bd"/>
</dbReference>
<dbReference type="OrthoDB" id="1432662at2"/>
<dbReference type="RefSeq" id="WP_039094604.1">
    <property type="nucleotide sequence ID" value="NZ_JTDN01000001.1"/>
</dbReference>
<comment type="caution">
    <text evidence="2">The sequence shown here is derived from an EMBL/GenBank/DDBJ whole genome shotgun (WGS) entry which is preliminary data.</text>
</comment>
<proteinExistence type="predicted"/>
<name>A0A0B2BWR8_9SPHN</name>
<dbReference type="Gene3D" id="2.30.110.10">
    <property type="entry name" value="Electron Transport, Fmn-binding Protein, Chain A"/>
    <property type="match status" value="1"/>
</dbReference>
<dbReference type="PANTHER" id="PTHR34818">
    <property type="entry name" value="PROTEIN BLI-3"/>
    <property type="match status" value="1"/>
</dbReference>
<dbReference type="InterPro" id="IPR012349">
    <property type="entry name" value="Split_barrel_FMN-bd"/>
</dbReference>
<dbReference type="SUPFAM" id="SSF50475">
    <property type="entry name" value="FMN-binding split barrel"/>
    <property type="match status" value="1"/>
</dbReference>
<accession>A0A0B2BWR8</accession>
<evidence type="ECO:0000313" key="2">
    <source>
        <dbReference type="EMBL" id="KHL25859.1"/>
    </source>
</evidence>
<sequence length="168" mass="18519">MSNAQQDPPATHDDEVAKLADLIADTRICMFTTVDSDGRLMSRPMAVQEVEFDGDLWFFTRQGSRKVEQIGQQSRVNVALASRSSWVSVTGIAEVLRDVAKARELWNASISAWFPDGPEDPDIVLVKVHADGAEYWDSPGAGVVSVLSFIKARVTGKPYHIEDTKVDL</sequence>
<protein>
    <submittedName>
        <fullName evidence="2">Pyridoxamine 5'-phosphate oxidase</fullName>
    </submittedName>
</protein>
<dbReference type="Pfam" id="PF16242">
    <property type="entry name" value="Pyrid_ox_like"/>
    <property type="match status" value="1"/>
</dbReference>